<dbReference type="InterPro" id="IPR003903">
    <property type="entry name" value="UIM_dom"/>
</dbReference>
<dbReference type="PROSITE" id="PS50235">
    <property type="entry name" value="USP_3"/>
    <property type="match status" value="1"/>
</dbReference>
<feature type="compositionally biased region" description="Low complexity" evidence="2">
    <location>
        <begin position="834"/>
        <end position="843"/>
    </location>
</feature>
<reference evidence="4 5" key="1">
    <citation type="journal article" date="2023" name="Commun. Biol.">
        <title>Reorganization of the ancestral sex-determining regions during the evolution of trioecy in Pleodorina starrii.</title>
        <authorList>
            <person name="Takahashi K."/>
            <person name="Suzuki S."/>
            <person name="Kawai-Toyooka H."/>
            <person name="Yamamoto K."/>
            <person name="Hamaji T."/>
            <person name="Ootsuki R."/>
            <person name="Yamaguchi H."/>
            <person name="Kawachi M."/>
            <person name="Higashiyama T."/>
            <person name="Nozaki H."/>
        </authorList>
    </citation>
    <scope>NUCLEOTIDE SEQUENCE [LARGE SCALE GENOMIC DNA]</scope>
    <source>
        <strain evidence="4 5">NIES-4479</strain>
    </source>
</reference>
<protein>
    <recommendedName>
        <fullName evidence="3">USP domain-containing protein</fullName>
    </recommendedName>
</protein>
<proteinExistence type="inferred from homology"/>
<accession>A0A9W6BGV3</accession>
<feature type="region of interest" description="Disordered" evidence="2">
    <location>
        <begin position="1153"/>
        <end position="1181"/>
    </location>
</feature>
<dbReference type="GO" id="GO:0005634">
    <property type="term" value="C:nucleus"/>
    <property type="evidence" value="ECO:0007669"/>
    <property type="project" value="TreeGrafter"/>
</dbReference>
<dbReference type="InterPro" id="IPR038765">
    <property type="entry name" value="Papain-like_cys_pep_sf"/>
</dbReference>
<feature type="region of interest" description="Disordered" evidence="2">
    <location>
        <begin position="711"/>
        <end position="745"/>
    </location>
</feature>
<evidence type="ECO:0000313" key="5">
    <source>
        <dbReference type="Proteomes" id="UP001165080"/>
    </source>
</evidence>
<feature type="compositionally biased region" description="Low complexity" evidence="2">
    <location>
        <begin position="345"/>
        <end position="358"/>
    </location>
</feature>
<dbReference type="OrthoDB" id="289038at2759"/>
<feature type="region of interest" description="Disordered" evidence="2">
    <location>
        <begin position="858"/>
        <end position="878"/>
    </location>
</feature>
<dbReference type="PROSITE" id="PS00972">
    <property type="entry name" value="USP_1"/>
    <property type="match status" value="1"/>
</dbReference>
<feature type="region of interest" description="Disordered" evidence="2">
    <location>
        <begin position="1"/>
        <end position="51"/>
    </location>
</feature>
<feature type="compositionally biased region" description="Basic residues" evidence="2">
    <location>
        <begin position="950"/>
        <end position="959"/>
    </location>
</feature>
<evidence type="ECO:0000256" key="1">
    <source>
        <dbReference type="ARBA" id="ARBA00009085"/>
    </source>
</evidence>
<feature type="compositionally biased region" description="Gly residues" evidence="2">
    <location>
        <begin position="858"/>
        <end position="871"/>
    </location>
</feature>
<organism evidence="4 5">
    <name type="scientific">Pleodorina starrii</name>
    <dbReference type="NCBI Taxonomy" id="330485"/>
    <lineage>
        <taxon>Eukaryota</taxon>
        <taxon>Viridiplantae</taxon>
        <taxon>Chlorophyta</taxon>
        <taxon>core chlorophytes</taxon>
        <taxon>Chlorophyceae</taxon>
        <taxon>CS clade</taxon>
        <taxon>Chlamydomonadales</taxon>
        <taxon>Volvocaceae</taxon>
        <taxon>Pleodorina</taxon>
    </lineage>
</organism>
<feature type="region of interest" description="Disordered" evidence="2">
    <location>
        <begin position="575"/>
        <end position="627"/>
    </location>
</feature>
<dbReference type="InterPro" id="IPR028889">
    <property type="entry name" value="USP"/>
</dbReference>
<feature type="domain" description="USP" evidence="3">
    <location>
        <begin position="91"/>
        <end position="423"/>
    </location>
</feature>
<feature type="compositionally biased region" description="Low complexity" evidence="2">
    <location>
        <begin position="1388"/>
        <end position="1405"/>
    </location>
</feature>
<keyword evidence="5" id="KW-1185">Reference proteome</keyword>
<dbReference type="SUPFAM" id="SSF54001">
    <property type="entry name" value="Cysteine proteinases"/>
    <property type="match status" value="2"/>
</dbReference>
<dbReference type="InterPro" id="IPR001394">
    <property type="entry name" value="Peptidase_C19_UCH"/>
</dbReference>
<dbReference type="GO" id="GO:0016579">
    <property type="term" value="P:protein deubiquitination"/>
    <property type="evidence" value="ECO:0007669"/>
    <property type="project" value="InterPro"/>
</dbReference>
<feature type="region of interest" description="Disordered" evidence="2">
    <location>
        <begin position="891"/>
        <end position="1069"/>
    </location>
</feature>
<feature type="compositionally biased region" description="Gly residues" evidence="2">
    <location>
        <begin position="902"/>
        <end position="917"/>
    </location>
</feature>
<feature type="compositionally biased region" description="Gly residues" evidence="2">
    <location>
        <begin position="479"/>
        <end position="488"/>
    </location>
</feature>
<evidence type="ECO:0000256" key="2">
    <source>
        <dbReference type="SAM" id="MobiDB-lite"/>
    </source>
</evidence>
<dbReference type="PANTHER" id="PTHR24006:SF827">
    <property type="entry name" value="UBIQUITIN CARBOXYL-TERMINAL HYDROLASE 34"/>
    <property type="match status" value="1"/>
</dbReference>
<dbReference type="PROSITE" id="PS00973">
    <property type="entry name" value="USP_2"/>
    <property type="match status" value="1"/>
</dbReference>
<feature type="compositionally biased region" description="Gly residues" evidence="2">
    <location>
        <begin position="992"/>
        <end position="1002"/>
    </location>
</feature>
<dbReference type="Proteomes" id="UP001165080">
    <property type="component" value="Unassembled WGS sequence"/>
</dbReference>
<feature type="region of interest" description="Disordered" evidence="2">
    <location>
        <begin position="1351"/>
        <end position="1419"/>
    </location>
</feature>
<dbReference type="GO" id="GO:0005829">
    <property type="term" value="C:cytosol"/>
    <property type="evidence" value="ECO:0007669"/>
    <property type="project" value="TreeGrafter"/>
</dbReference>
<dbReference type="Pfam" id="PF00443">
    <property type="entry name" value="UCH"/>
    <property type="match status" value="2"/>
</dbReference>
<comment type="caution">
    <text evidence="4">The sequence shown here is derived from an EMBL/GenBank/DDBJ whole genome shotgun (WGS) entry which is preliminary data.</text>
</comment>
<comment type="similarity">
    <text evidence="1">Belongs to the peptidase C19 family.</text>
</comment>
<feature type="region of interest" description="Disordered" evidence="2">
    <location>
        <begin position="461"/>
        <end position="519"/>
    </location>
</feature>
<dbReference type="InterPro" id="IPR018200">
    <property type="entry name" value="USP_CS"/>
</dbReference>
<dbReference type="Gene3D" id="3.90.70.10">
    <property type="entry name" value="Cysteine proteinases"/>
    <property type="match status" value="2"/>
</dbReference>
<feature type="region of interest" description="Disordered" evidence="2">
    <location>
        <begin position="1273"/>
        <end position="1295"/>
    </location>
</feature>
<feature type="compositionally biased region" description="Acidic residues" evidence="2">
    <location>
        <begin position="27"/>
        <end position="38"/>
    </location>
</feature>
<dbReference type="SMART" id="SM00726">
    <property type="entry name" value="UIM"/>
    <property type="match status" value="3"/>
</dbReference>
<dbReference type="InterPro" id="IPR050164">
    <property type="entry name" value="Peptidase_C19"/>
</dbReference>
<sequence>MPPRRDGVGTGRDGANMWGGSSRDPYELPEDDAVEDENSNPAAASGKGAGVTIGKRRQGVLGGSEAKKQLNLATLFTRQNQRQQAARLTPAGMVNLGNTCYLNSVVQVLLNMVSFMGDLRDPALERLAQHLPAAGVWAALRTTADKLRTATQARPTFDSLKPAVEPSELRAAMGRRGSRWRSFAQQDAHEFLVELLEGLQSEVLAAEAAASGRRSMPLSETRCPAARNLGGCLMHTWTCSACGRCTRLKEPFSCLSLQLPAHGTVNLQDLVSEYLKEETIDKNCDGCSPSAPVPHTAQHHFWRLPRVLAVHIKRFMPLALQQQQQQQRTAMPQPPQRQGSGGGDAAAPTASPAAAAADEPGFTSQAGAFDAPGTPGREDLATAREPAAAAAAGGTARAPVASQPAVTGSREPTPPAPYVYAKVHTVVHVTLGLDLARHCDIAGRAHVHLLERLPLEPIARRPGDGGDKAAAASGSAGCCAGGGSGGSGPNPASRLPPGPTAGGTLDTAGGGSTCPSPSFAQTALQDRTVQQNGTVPPKDLRQRVLLAASKALTPGGVRLPAPHSECGTSAISTGAQAEAGDGEPTPHGGVGGGAARPGSLRRQSEQERRRSPLGLGDGGAAGPSAALNGPPVAGKCGGSAGKGACHGTPMPVSMGDLSSHTGNDQMGLPLDSVARRVGVGSAARGCAANTVGCSERKAPRPMGAGAFFGATAATEPRSGGGRGPLRRGSDGGGSQQGNGDAPARPLKRMCVEDGAATPTVKRASEQPYLAAAVVPGRRLEDLSEDEQLQLALQMSLAEEAGTTTAGAAMGSGPVGPGPANSVLDLSMPTAAATAGTAAPAGPGRCRAGSEAGGGRACVGRDGGGGGDGGSPPAGQDYEAAAGYFEGDDSVAELQDESQCGTGREGSGGSLGGRGSLGGARPASSGPAMSGASGDKNDGDASDCSADLTYQRRRKRRAPKLFHQEDMLVAAESPAVPLPQQQQQQQRRRADNGFGGEGGGGNASGIQPIAYSVEDVDDGTTALSPLSGGTKRVAAAGAGSGGGGGRDGLAVGASVAEGATPGNAEMEPADQDPDLAAALRLSMATFEAEEKERKLRSSSGGGAAFSAPHRPGAGRVHESDKEAKWARVLATPGSEDAEAAAAAGAGCSTPKRYITALGPAEGPTRPQPRRGSADGCGAGGYDDCDGGRGPEGMDALVAAVGLETDGHSLGDAGPAGGGATRRRPQASLRCNSADAGHGRAGGAAEAPFKFDFNLPAASAGAAAGNGAGTSSAPAGGLGFVGPGSRREEAVDLTGGDDEDADLQLALQMSLQEVNGQDVEMADAVAGDSAPLIMDLAGSGMDADDAIEVQPALDKPKVLLVPDSDYEDDDSDKKGQSKNGSGNCDVVEPAAGAAAAAGGGSHAANNAPQRPRRCKEVAPGGPTVSVPLAQLARYRLQGVVRHKGLTPFSGHYVADVLVPNPAGATGQLWYEHNDAVVSHVDFDRVREDAAKQGYLFFFVNAPKPGFSLGVATAVAEAAAKPLPNDVAAGANEEAS</sequence>
<dbReference type="PANTHER" id="PTHR24006">
    <property type="entry name" value="UBIQUITIN CARBOXYL-TERMINAL HYDROLASE"/>
    <property type="match status" value="1"/>
</dbReference>
<feature type="region of interest" description="Disordered" evidence="2">
    <location>
        <begin position="320"/>
        <end position="413"/>
    </location>
</feature>
<feature type="compositionally biased region" description="Low complexity" evidence="2">
    <location>
        <begin position="383"/>
        <end position="401"/>
    </location>
</feature>
<feature type="region of interest" description="Disordered" evidence="2">
    <location>
        <begin position="1086"/>
        <end position="1123"/>
    </location>
</feature>
<evidence type="ECO:0000313" key="4">
    <source>
        <dbReference type="EMBL" id="GLC51550.1"/>
    </source>
</evidence>
<feature type="compositionally biased region" description="Low complexity" evidence="2">
    <location>
        <begin position="320"/>
        <end position="331"/>
    </location>
</feature>
<feature type="compositionally biased region" description="Gly residues" evidence="2">
    <location>
        <begin position="1037"/>
        <end position="1046"/>
    </location>
</feature>
<dbReference type="GO" id="GO:0006508">
    <property type="term" value="P:proteolysis"/>
    <property type="evidence" value="ECO:0007669"/>
    <property type="project" value="UniProtKB-KW"/>
</dbReference>
<feature type="compositionally biased region" description="Low complexity" evidence="2">
    <location>
        <begin position="918"/>
        <end position="933"/>
    </location>
</feature>
<feature type="compositionally biased region" description="Low complexity" evidence="2">
    <location>
        <begin position="468"/>
        <end position="478"/>
    </location>
</feature>
<name>A0A9W6BGV3_9CHLO</name>
<dbReference type="CDD" id="cd02257">
    <property type="entry name" value="Peptidase_C19"/>
    <property type="match status" value="2"/>
</dbReference>
<gene>
    <name evidence="4" type="primary">PLESTB000943</name>
    <name evidence="4" type="ORF">PLESTB_000514400</name>
</gene>
<feature type="region of interest" description="Disordered" evidence="2">
    <location>
        <begin position="834"/>
        <end position="853"/>
    </location>
</feature>
<dbReference type="PROSITE" id="PS50330">
    <property type="entry name" value="UIM"/>
    <property type="match status" value="3"/>
</dbReference>
<evidence type="ECO:0000259" key="3">
    <source>
        <dbReference type="PROSITE" id="PS50235"/>
    </source>
</evidence>
<feature type="compositionally biased region" description="Basic and acidic residues" evidence="2">
    <location>
        <begin position="1114"/>
        <end position="1123"/>
    </location>
</feature>
<dbReference type="EMBL" id="BRXU01000004">
    <property type="protein sequence ID" value="GLC51550.1"/>
    <property type="molecule type" value="Genomic_DNA"/>
</dbReference>
<dbReference type="GO" id="GO:0004843">
    <property type="term" value="F:cysteine-type deubiquitinase activity"/>
    <property type="evidence" value="ECO:0007669"/>
    <property type="project" value="UniProtKB-EC"/>
</dbReference>
<dbReference type="Pfam" id="PF02809">
    <property type="entry name" value="UIM"/>
    <property type="match status" value="3"/>
</dbReference>